<dbReference type="InterPro" id="IPR023753">
    <property type="entry name" value="FAD/NAD-binding_dom"/>
</dbReference>
<dbReference type="SUPFAM" id="SSF51905">
    <property type="entry name" value="FAD/NAD(P)-binding domain"/>
    <property type="match status" value="2"/>
</dbReference>
<evidence type="ECO:0000256" key="2">
    <source>
        <dbReference type="ARBA" id="ARBA00005272"/>
    </source>
</evidence>
<name>A0ABT3L513_9CYAN</name>
<keyword evidence="8" id="KW-1185">Reference proteome</keyword>
<dbReference type="InterPro" id="IPR036188">
    <property type="entry name" value="FAD/NAD-bd_sf"/>
</dbReference>
<evidence type="ECO:0000313" key="7">
    <source>
        <dbReference type="EMBL" id="MCW6036584.1"/>
    </source>
</evidence>
<dbReference type="Proteomes" id="UP001526426">
    <property type="component" value="Unassembled WGS sequence"/>
</dbReference>
<comment type="caution">
    <text evidence="7">The sequence shown here is derived from an EMBL/GenBank/DDBJ whole genome shotgun (WGS) entry which is preliminary data.</text>
</comment>
<evidence type="ECO:0000259" key="6">
    <source>
        <dbReference type="Pfam" id="PF07992"/>
    </source>
</evidence>
<evidence type="ECO:0000256" key="1">
    <source>
        <dbReference type="ARBA" id="ARBA00001974"/>
    </source>
</evidence>
<dbReference type="PANTHER" id="PTHR42913:SF4">
    <property type="entry name" value="ALTERNATIVE NAD(P)H-UBIQUINONE OXIDOREDUCTASE C1, CHLOROPLASTIC_MITOCHONDRIAL"/>
    <property type="match status" value="1"/>
</dbReference>
<reference evidence="7 8" key="1">
    <citation type="submission" date="2021-08" db="EMBL/GenBank/DDBJ databases">
        <title>Draft genome sequence of Spirulina subsalsa with high tolerance to salinity and hype-accumulation of phycocyanin.</title>
        <authorList>
            <person name="Pei H."/>
            <person name="Jiang L."/>
        </authorList>
    </citation>
    <scope>NUCLEOTIDE SEQUENCE [LARGE SCALE GENOMIC DNA]</scope>
    <source>
        <strain evidence="7 8">FACHB-351</strain>
    </source>
</reference>
<dbReference type="PRINTS" id="PR00411">
    <property type="entry name" value="PNDRDTASEI"/>
</dbReference>
<comment type="cofactor">
    <cofactor evidence="1">
        <name>FAD</name>
        <dbReference type="ChEBI" id="CHEBI:57692"/>
    </cofactor>
</comment>
<proteinExistence type="inferred from homology"/>
<protein>
    <submittedName>
        <fullName evidence="7">NAD(P)/FAD-dependent oxidoreductase</fullName>
    </submittedName>
</protein>
<dbReference type="PRINTS" id="PR00368">
    <property type="entry name" value="FADPNR"/>
</dbReference>
<dbReference type="RefSeq" id="WP_265264359.1">
    <property type="nucleotide sequence ID" value="NZ_JAIHOM010000040.1"/>
</dbReference>
<dbReference type="PANTHER" id="PTHR42913">
    <property type="entry name" value="APOPTOSIS-INDUCING FACTOR 1"/>
    <property type="match status" value="1"/>
</dbReference>
<keyword evidence="3" id="KW-0285">Flavoprotein</keyword>
<dbReference type="InterPro" id="IPR051169">
    <property type="entry name" value="NADH-Q_oxidoreductase"/>
</dbReference>
<evidence type="ECO:0000256" key="3">
    <source>
        <dbReference type="ARBA" id="ARBA00022630"/>
    </source>
</evidence>
<dbReference type="EMBL" id="JAIHOM010000040">
    <property type="protein sequence ID" value="MCW6036584.1"/>
    <property type="molecule type" value="Genomic_DNA"/>
</dbReference>
<comment type="similarity">
    <text evidence="2">Belongs to the NADH dehydrogenase family.</text>
</comment>
<accession>A0ABT3L513</accession>
<evidence type="ECO:0000256" key="4">
    <source>
        <dbReference type="ARBA" id="ARBA00022827"/>
    </source>
</evidence>
<organism evidence="7 8">
    <name type="scientific">Spirulina subsalsa FACHB-351</name>
    <dbReference type="NCBI Taxonomy" id="234711"/>
    <lineage>
        <taxon>Bacteria</taxon>
        <taxon>Bacillati</taxon>
        <taxon>Cyanobacteriota</taxon>
        <taxon>Cyanophyceae</taxon>
        <taxon>Spirulinales</taxon>
        <taxon>Spirulinaceae</taxon>
        <taxon>Spirulina</taxon>
    </lineage>
</organism>
<keyword evidence="4" id="KW-0274">FAD</keyword>
<dbReference type="Gene3D" id="3.50.50.100">
    <property type="match status" value="1"/>
</dbReference>
<gene>
    <name evidence="7" type="ORF">K4A83_09960</name>
</gene>
<sequence>MTTASQRIVILGGGFGGLYTALRLSQFPWQGNQPEIVLVDKNDRFLFSPLLYELITGELQSWEIAPPFEELLSQTGIRFYQAKVTGIQVEEQYVELENRPALAYDYLAIALGGQTPLNNIPGVQDYAIPFRTLPHAYHLLEKLRILEQSDLDKIRIAIIGGGYSGVELACKLADRLGERGRIRIVERGEKLLKTATDFNRQAAEKALEERKVWVDLETSVESVGADSLELLYKGQIDLLPVEIVLWTVGTQVCDLIRHLPLPHNERGQLMTQPTLQVVDYPHLFALGDAALCQDVTGQELQATAQVAIQQADYCAWNLWASLCDRPLLPFRYQSLGEMLALGVETATLNGLGIKLDGSLGYVARRLAYLYRLPTLQHQLAVGVNWLTQPLLNVLSQSKNS</sequence>
<dbReference type="Pfam" id="PF07992">
    <property type="entry name" value="Pyr_redox_2"/>
    <property type="match status" value="1"/>
</dbReference>
<evidence type="ECO:0000313" key="8">
    <source>
        <dbReference type="Proteomes" id="UP001526426"/>
    </source>
</evidence>
<evidence type="ECO:0000256" key="5">
    <source>
        <dbReference type="ARBA" id="ARBA00023002"/>
    </source>
</evidence>
<feature type="domain" description="FAD/NAD(P)-binding" evidence="6">
    <location>
        <begin position="7"/>
        <end position="311"/>
    </location>
</feature>
<keyword evidence="5" id="KW-0560">Oxidoreductase</keyword>